<gene>
    <name evidence="1" type="ORF">ACFSQ0_07970</name>
</gene>
<proteinExistence type="predicted"/>
<organism evidence="1 2">
    <name type="scientific">Mesonia sediminis</name>
    <dbReference type="NCBI Taxonomy" id="1703946"/>
    <lineage>
        <taxon>Bacteria</taxon>
        <taxon>Pseudomonadati</taxon>
        <taxon>Bacteroidota</taxon>
        <taxon>Flavobacteriia</taxon>
        <taxon>Flavobacteriales</taxon>
        <taxon>Flavobacteriaceae</taxon>
        <taxon>Mesonia</taxon>
    </lineage>
</organism>
<dbReference type="EMBL" id="JBHULZ010000040">
    <property type="protein sequence ID" value="MFD2697924.1"/>
    <property type="molecule type" value="Genomic_DNA"/>
</dbReference>
<comment type="caution">
    <text evidence="1">The sequence shown here is derived from an EMBL/GenBank/DDBJ whole genome shotgun (WGS) entry which is preliminary data.</text>
</comment>
<accession>A0ABW5SF23</accession>
<dbReference type="Proteomes" id="UP001597357">
    <property type="component" value="Unassembled WGS sequence"/>
</dbReference>
<sequence length="79" mass="9460">MKASILLSKTEKPNKEDKYPVKLRLFHEKKIRRKTNSHSALGDWDLLKQLPKFTHPDFEDLYSLFYYFFSLKLLRVLSG</sequence>
<keyword evidence="2" id="KW-1185">Reference proteome</keyword>
<name>A0ABW5SF23_9FLAO</name>
<evidence type="ECO:0000313" key="1">
    <source>
        <dbReference type="EMBL" id="MFD2697924.1"/>
    </source>
</evidence>
<reference evidence="2" key="1">
    <citation type="journal article" date="2019" name="Int. J. Syst. Evol. Microbiol.">
        <title>The Global Catalogue of Microorganisms (GCM) 10K type strain sequencing project: providing services to taxonomists for standard genome sequencing and annotation.</title>
        <authorList>
            <consortium name="The Broad Institute Genomics Platform"/>
            <consortium name="The Broad Institute Genome Sequencing Center for Infectious Disease"/>
            <person name="Wu L."/>
            <person name="Ma J."/>
        </authorList>
    </citation>
    <scope>NUCLEOTIDE SEQUENCE [LARGE SCALE GENOMIC DNA]</scope>
    <source>
        <strain evidence="2">KCTC 42255</strain>
    </source>
</reference>
<evidence type="ECO:0008006" key="3">
    <source>
        <dbReference type="Google" id="ProtNLM"/>
    </source>
</evidence>
<protein>
    <recommendedName>
        <fullName evidence="3">Arm DNA-binding domain-containing protein</fullName>
    </recommendedName>
</protein>
<evidence type="ECO:0000313" key="2">
    <source>
        <dbReference type="Proteomes" id="UP001597357"/>
    </source>
</evidence>
<dbReference type="RefSeq" id="WP_379046650.1">
    <property type="nucleotide sequence ID" value="NZ_JBHULZ010000040.1"/>
</dbReference>